<dbReference type="AlphaFoldDB" id="U2IXK4"/>
<comment type="caution">
    <text evidence="1">The sequence shown here is derived from an EMBL/GenBank/DDBJ whole genome shotgun (WGS) entry which is preliminary data.</text>
</comment>
<dbReference type="EMBL" id="ATDL01000022">
    <property type="protein sequence ID" value="ERJ57434.1"/>
    <property type="molecule type" value="Genomic_DNA"/>
</dbReference>
<accession>U2IXK4</accession>
<sequence>MDYKTSDMMQRLFFIYVLFLFSQTAAFAQRFPQVPGTVVHYQPTSTKKYIGSPSLAVLPNGDYVASHDFFGPQSSEWQQAVTTVYRSKNKGRSWKKVSEISGAFWSSLFVHKGDLYLLGPDRHHGSVLIRKSQDGGKSWTQPTNKENGVLLTGEFHCAPMPVVEYNGRLWRPMETAHGPVLKWGERYGAMVMSATVDADLLSAKAWQTSSTLFFDKSYLNGNFTGWLEGNFVVGPDKQMWNILRVDDKTTLDEKAAMVKISTDGKKLSFDPVSGFIPFDGGSKKFVIKQDTESGYYYTLTNSIPERYRLANPKRKNPASYRNVLMLRKSKDLQHWEDVKVILEHEDVVNHGFQYVDWLFDGKDIIVLCRTAFNDGKTDAKNNHDANFLTFHRIEEFRKL</sequence>
<proteinExistence type="predicted"/>
<name>U2IXK4_9SPHI</name>
<dbReference type="STRING" id="1346330.M472_01510"/>
<dbReference type="InterPro" id="IPR036278">
    <property type="entry name" value="Sialidase_sf"/>
</dbReference>
<keyword evidence="2" id="KW-1185">Reference proteome</keyword>
<dbReference type="PATRIC" id="fig|1346330.5.peg.4168"/>
<organism evidence="1 2">
    <name type="scientific">Sphingobacterium paucimobilis HER1398</name>
    <dbReference type="NCBI Taxonomy" id="1346330"/>
    <lineage>
        <taxon>Bacteria</taxon>
        <taxon>Pseudomonadati</taxon>
        <taxon>Bacteroidota</taxon>
        <taxon>Sphingobacteriia</taxon>
        <taxon>Sphingobacteriales</taxon>
        <taxon>Sphingobacteriaceae</taxon>
        <taxon>Sphingobacterium</taxon>
    </lineage>
</organism>
<dbReference type="CDD" id="cd15482">
    <property type="entry name" value="Sialidase_non-viral"/>
    <property type="match status" value="1"/>
</dbReference>
<evidence type="ECO:0008006" key="3">
    <source>
        <dbReference type="Google" id="ProtNLM"/>
    </source>
</evidence>
<dbReference type="eggNOG" id="ENOG502Z7TW">
    <property type="taxonomic scope" value="Bacteria"/>
</dbReference>
<dbReference type="Proteomes" id="UP000016584">
    <property type="component" value="Unassembled WGS sequence"/>
</dbReference>
<dbReference type="SUPFAM" id="SSF50939">
    <property type="entry name" value="Sialidases"/>
    <property type="match status" value="1"/>
</dbReference>
<evidence type="ECO:0000313" key="2">
    <source>
        <dbReference type="Proteomes" id="UP000016584"/>
    </source>
</evidence>
<dbReference type="Gene3D" id="2.120.10.10">
    <property type="match status" value="1"/>
</dbReference>
<gene>
    <name evidence="1" type="ORF">M472_01510</name>
</gene>
<evidence type="ECO:0000313" key="1">
    <source>
        <dbReference type="EMBL" id="ERJ57434.1"/>
    </source>
</evidence>
<protein>
    <recommendedName>
        <fullName evidence="3">Glycosyl hydrolase</fullName>
    </recommendedName>
</protein>
<reference evidence="1 2" key="1">
    <citation type="journal article" date="2013" name="Genome Announc.">
        <title>The Draft Genome Sequence of Sphingomonas paucimobilis Strain HER1398 (Proteobacteria), Host to the Giant PAU Phage, Indicates That It Is a Member of the Genus Sphingobacterium (Bacteroidetes).</title>
        <authorList>
            <person name="White R.A.III."/>
            <person name="Suttle C.A."/>
        </authorList>
    </citation>
    <scope>NUCLEOTIDE SEQUENCE [LARGE SCALE GENOMIC DNA]</scope>
    <source>
        <strain evidence="1 2">HER1398</strain>
    </source>
</reference>